<accession>A0A078B0Q0</accession>
<dbReference type="InParanoid" id="A0A078B0Q0"/>
<feature type="compositionally biased region" description="Polar residues" evidence="1">
    <location>
        <begin position="613"/>
        <end position="624"/>
    </location>
</feature>
<sequence>MDIQQLINAYNSNNSSVISNHQQVDEKQAYKHSKTHGKFYQKKNQVDPEHRRSANVHSYQVNEISQDDKRQIHTGIDQSQNNQTVKLEFFLNSQNRERELQIKRDVDQDSDGLGNLVVANFSGNGSASRQRKKRNYFSLNSSNMNNNLLQTDMQGIPNPIHQHEQLNAQKSFEFNNSFNQQPSIENYLTRDIQGPGGTNDVIMPHVKIDTHQSVNSLYREGITLMNNLSISNNMNINGANGNNYQFEQSKEFQVSSNVINNDQRLWNEEEIFSTNLATVPVRMQQKESVQDSIDNIQHHIGEKQKMLIQKSYKAFGNMNAQKLIQEFVAPQSQNNFYQMYVNSKNQHNNSADQNILKKPKTLQRGNEPKPVNIEKVIKDSYKSLITVNNQKQNLNNLYDSTQSPKKKRISYKEDLTKQDKIFSVKEQLEEEEVALLQTQDIFTKQVLRAKDKKQQESLNTQSYGSVLYSKRKNDFNDVELQKSGQSSSMKRQSFIIDQFQASSIFVKNRLLSQPRENMSLQKQIYRQKLEKKGYALNMNAIKKKLLTQEEHAAATTYFTTGKIKVMTQDLNSERLDSSMNKLPLFKQGTSQDQTPVIVQSTLREKSGHKKYRSQVQMSPIQMRQTQYGQTPTVFESNKLITKKTPLSNGGHSVNLTNHDWGTPSKYIISNFNDSKLLKERLKSREKGSTTTINFKNTKITDDLSRDAAQILREDKLNNGVRASNYMSFKIPDLQKSFKNSTDTMKNMQIEQVRSQKQKITIEQKLSTISKNHNTYTNTREKRLSTAENKFYNYISDRVDEMSRLASNSLRRDKPKRQTIF</sequence>
<protein>
    <submittedName>
        <fullName evidence="2">Uncharacterized protein</fullName>
    </submittedName>
</protein>
<reference evidence="2 3" key="1">
    <citation type="submission" date="2014-06" db="EMBL/GenBank/DDBJ databases">
        <authorList>
            <person name="Swart Estienne"/>
        </authorList>
    </citation>
    <scope>NUCLEOTIDE SEQUENCE [LARGE SCALE GENOMIC DNA]</scope>
    <source>
        <strain evidence="2 3">130c</strain>
    </source>
</reference>
<organism evidence="2 3">
    <name type="scientific">Stylonychia lemnae</name>
    <name type="common">Ciliate</name>
    <dbReference type="NCBI Taxonomy" id="5949"/>
    <lineage>
        <taxon>Eukaryota</taxon>
        <taxon>Sar</taxon>
        <taxon>Alveolata</taxon>
        <taxon>Ciliophora</taxon>
        <taxon>Intramacronucleata</taxon>
        <taxon>Spirotrichea</taxon>
        <taxon>Stichotrichia</taxon>
        <taxon>Sporadotrichida</taxon>
        <taxon>Oxytrichidae</taxon>
        <taxon>Stylonychinae</taxon>
        <taxon>Stylonychia</taxon>
    </lineage>
</organism>
<dbReference type="OrthoDB" id="10692586at2759"/>
<dbReference type="AlphaFoldDB" id="A0A078B0Q0"/>
<gene>
    <name evidence="2" type="primary">Contig17202.g18321</name>
    <name evidence="2" type="ORF">STYLEM_16032</name>
</gene>
<keyword evidence="3" id="KW-1185">Reference proteome</keyword>
<proteinExistence type="predicted"/>
<evidence type="ECO:0000313" key="2">
    <source>
        <dbReference type="EMBL" id="CDW86932.1"/>
    </source>
</evidence>
<evidence type="ECO:0000313" key="3">
    <source>
        <dbReference type="Proteomes" id="UP000039865"/>
    </source>
</evidence>
<dbReference type="Proteomes" id="UP000039865">
    <property type="component" value="Unassembled WGS sequence"/>
</dbReference>
<name>A0A078B0Q0_STYLE</name>
<evidence type="ECO:0000256" key="1">
    <source>
        <dbReference type="SAM" id="MobiDB-lite"/>
    </source>
</evidence>
<dbReference type="EMBL" id="CCKQ01015124">
    <property type="protein sequence ID" value="CDW86932.1"/>
    <property type="molecule type" value="Genomic_DNA"/>
</dbReference>
<feature type="region of interest" description="Disordered" evidence="1">
    <location>
        <begin position="605"/>
        <end position="624"/>
    </location>
</feature>